<dbReference type="EMBL" id="JABEBT010000093">
    <property type="protein sequence ID" value="KAF7632814.1"/>
    <property type="molecule type" value="Genomic_DNA"/>
</dbReference>
<name>A0A8S9ZHN8_9BILA</name>
<evidence type="ECO:0000313" key="2">
    <source>
        <dbReference type="Proteomes" id="UP000605970"/>
    </source>
</evidence>
<comment type="caution">
    <text evidence="1">The sequence shown here is derived from an EMBL/GenBank/DDBJ whole genome shotgun (WGS) entry which is preliminary data.</text>
</comment>
<reference evidence="1" key="1">
    <citation type="journal article" date="2020" name="Ecol. Evol.">
        <title>Genome structure and content of the rice root-knot nematode (Meloidogyne graminicola).</title>
        <authorList>
            <person name="Phan N.T."/>
            <person name="Danchin E.G.J."/>
            <person name="Klopp C."/>
            <person name="Perfus-Barbeoch L."/>
            <person name="Kozlowski D.K."/>
            <person name="Koutsovoulos G.D."/>
            <person name="Lopez-Roques C."/>
            <person name="Bouchez O."/>
            <person name="Zahm M."/>
            <person name="Besnard G."/>
            <person name="Bellafiore S."/>
        </authorList>
    </citation>
    <scope>NUCLEOTIDE SEQUENCE</scope>
    <source>
        <strain evidence="1">VN-18</strain>
    </source>
</reference>
<proteinExistence type="predicted"/>
<dbReference type="Proteomes" id="UP000605970">
    <property type="component" value="Unassembled WGS sequence"/>
</dbReference>
<protein>
    <submittedName>
        <fullName evidence="1">Uncharacterized protein</fullName>
    </submittedName>
</protein>
<sequence>MALCLAIFDKEDVLLFLKIKEKGVSQETSSEIQRFLYNSFDIILDKINYPGAKGNSRSLYWLFTFKLFFSGSSDIFFDLMAI</sequence>
<organism evidence="1 2">
    <name type="scientific">Meloidogyne graminicola</name>
    <dbReference type="NCBI Taxonomy" id="189291"/>
    <lineage>
        <taxon>Eukaryota</taxon>
        <taxon>Metazoa</taxon>
        <taxon>Ecdysozoa</taxon>
        <taxon>Nematoda</taxon>
        <taxon>Chromadorea</taxon>
        <taxon>Rhabditida</taxon>
        <taxon>Tylenchina</taxon>
        <taxon>Tylenchomorpha</taxon>
        <taxon>Tylenchoidea</taxon>
        <taxon>Meloidogynidae</taxon>
        <taxon>Meloidogyninae</taxon>
        <taxon>Meloidogyne</taxon>
    </lineage>
</organism>
<accession>A0A8S9ZHN8</accession>
<dbReference type="OrthoDB" id="10258445at2759"/>
<gene>
    <name evidence="1" type="ORF">Mgra_00007803</name>
</gene>
<dbReference type="AlphaFoldDB" id="A0A8S9ZHN8"/>
<evidence type="ECO:0000313" key="1">
    <source>
        <dbReference type="EMBL" id="KAF7632814.1"/>
    </source>
</evidence>
<keyword evidence="2" id="KW-1185">Reference proteome</keyword>